<dbReference type="EMBL" id="BK015649">
    <property type="protein sequence ID" value="DAE17996.1"/>
    <property type="molecule type" value="Genomic_DNA"/>
</dbReference>
<protein>
    <recommendedName>
        <fullName evidence="1">DUF7841 domain-containing protein</fullName>
    </recommendedName>
</protein>
<name>A0A8S5QHI0_9CAUD</name>
<sequence>MGQRLDAYDRFPSGMKEYISQYGWHFSKKMCEWAVSKMKTKDESTGKQKKLDALKKDEVEELLKKYGIKLEKDAGYDCVYAANMGKADYYKSSIADESHLALFIKDYIDDPDGYDGLPFTRFYADCIGSGTPIIWEDMM</sequence>
<dbReference type="InterPro" id="IPR057163">
    <property type="entry name" value="DUF7841"/>
</dbReference>
<accession>A0A8S5QHI0</accession>
<dbReference type="Pfam" id="PF25223">
    <property type="entry name" value="DUF7841"/>
    <property type="match status" value="1"/>
</dbReference>
<evidence type="ECO:0000313" key="2">
    <source>
        <dbReference type="EMBL" id="DAE17996.1"/>
    </source>
</evidence>
<feature type="domain" description="DUF7841" evidence="1">
    <location>
        <begin position="13"/>
        <end position="138"/>
    </location>
</feature>
<organism evidence="2">
    <name type="scientific">Siphoviridae sp. ctr8v12</name>
    <dbReference type="NCBI Taxonomy" id="2825685"/>
    <lineage>
        <taxon>Viruses</taxon>
        <taxon>Duplodnaviria</taxon>
        <taxon>Heunggongvirae</taxon>
        <taxon>Uroviricota</taxon>
        <taxon>Caudoviricetes</taxon>
    </lineage>
</organism>
<reference evidence="2" key="1">
    <citation type="journal article" date="2021" name="Proc. Natl. Acad. Sci. U.S.A.">
        <title>A Catalog of Tens of Thousands of Viruses from Human Metagenomes Reveals Hidden Associations with Chronic Diseases.</title>
        <authorList>
            <person name="Tisza M.J."/>
            <person name="Buck C.B."/>
        </authorList>
    </citation>
    <scope>NUCLEOTIDE SEQUENCE</scope>
    <source>
        <strain evidence="2">Ctr8v12</strain>
    </source>
</reference>
<proteinExistence type="predicted"/>
<evidence type="ECO:0000259" key="1">
    <source>
        <dbReference type="Pfam" id="PF25223"/>
    </source>
</evidence>